<name>A0AAD7HI50_9AGAR</name>
<dbReference type="EMBL" id="JARKIB010000231">
    <property type="protein sequence ID" value="KAJ7721278.1"/>
    <property type="molecule type" value="Genomic_DNA"/>
</dbReference>
<gene>
    <name evidence="2" type="ORF">B0H16DRAFT_1602885</name>
</gene>
<feature type="transmembrane region" description="Helical" evidence="1">
    <location>
        <begin position="146"/>
        <end position="164"/>
    </location>
</feature>
<keyword evidence="3" id="KW-1185">Reference proteome</keyword>
<dbReference type="PROSITE" id="PS51257">
    <property type="entry name" value="PROKAR_LIPOPROTEIN"/>
    <property type="match status" value="1"/>
</dbReference>
<dbReference type="Proteomes" id="UP001215598">
    <property type="component" value="Unassembled WGS sequence"/>
</dbReference>
<evidence type="ECO:0000313" key="3">
    <source>
        <dbReference type="Proteomes" id="UP001215598"/>
    </source>
</evidence>
<comment type="caution">
    <text evidence="2">The sequence shown here is derived from an EMBL/GenBank/DDBJ whole genome shotgun (WGS) entry which is preliminary data.</text>
</comment>
<accession>A0AAD7HI50</accession>
<reference evidence="2" key="1">
    <citation type="submission" date="2023-03" db="EMBL/GenBank/DDBJ databases">
        <title>Massive genome expansion in bonnet fungi (Mycena s.s.) driven by repeated elements and novel gene families across ecological guilds.</title>
        <authorList>
            <consortium name="Lawrence Berkeley National Laboratory"/>
            <person name="Harder C.B."/>
            <person name="Miyauchi S."/>
            <person name="Viragh M."/>
            <person name="Kuo A."/>
            <person name="Thoen E."/>
            <person name="Andreopoulos B."/>
            <person name="Lu D."/>
            <person name="Skrede I."/>
            <person name="Drula E."/>
            <person name="Henrissat B."/>
            <person name="Morin E."/>
            <person name="Kohler A."/>
            <person name="Barry K."/>
            <person name="LaButti K."/>
            <person name="Morin E."/>
            <person name="Salamov A."/>
            <person name="Lipzen A."/>
            <person name="Mereny Z."/>
            <person name="Hegedus B."/>
            <person name="Baldrian P."/>
            <person name="Stursova M."/>
            <person name="Weitz H."/>
            <person name="Taylor A."/>
            <person name="Grigoriev I.V."/>
            <person name="Nagy L.G."/>
            <person name="Martin F."/>
            <person name="Kauserud H."/>
        </authorList>
    </citation>
    <scope>NUCLEOTIDE SEQUENCE</scope>
    <source>
        <strain evidence="2">CBHHK182m</strain>
    </source>
</reference>
<protein>
    <submittedName>
        <fullName evidence="2">Uncharacterized protein</fullName>
    </submittedName>
</protein>
<dbReference type="AlphaFoldDB" id="A0AAD7HI50"/>
<organism evidence="2 3">
    <name type="scientific">Mycena metata</name>
    <dbReference type="NCBI Taxonomy" id="1033252"/>
    <lineage>
        <taxon>Eukaryota</taxon>
        <taxon>Fungi</taxon>
        <taxon>Dikarya</taxon>
        <taxon>Basidiomycota</taxon>
        <taxon>Agaricomycotina</taxon>
        <taxon>Agaricomycetes</taxon>
        <taxon>Agaricomycetidae</taxon>
        <taxon>Agaricales</taxon>
        <taxon>Marasmiineae</taxon>
        <taxon>Mycenaceae</taxon>
        <taxon>Mycena</taxon>
    </lineage>
</organism>
<evidence type="ECO:0000313" key="2">
    <source>
        <dbReference type="EMBL" id="KAJ7721278.1"/>
    </source>
</evidence>
<keyword evidence="1" id="KW-0812">Transmembrane</keyword>
<evidence type="ECO:0000256" key="1">
    <source>
        <dbReference type="SAM" id="Phobius"/>
    </source>
</evidence>
<sequence length="167" mass="18217">MGLALTKYAVLAEWPSQAAAWASCLEMRSCCQCRLVRILDADGAERAQRTSAPITLIVVRVPLGTPFALGPFAGSRGVIMGTFGNERADQRRATGARAKSWSCSCRARSLFGSRWGARAPPSAVNGSRVCSPHSRLSISCFYSPSYFLPIYPFALFLLAFPIMYSHF</sequence>
<keyword evidence="1" id="KW-0472">Membrane</keyword>
<proteinExistence type="predicted"/>
<keyword evidence="1" id="KW-1133">Transmembrane helix</keyword>